<evidence type="ECO:0000313" key="4">
    <source>
        <dbReference type="Ensembl" id="ENSCCRP00020021690.1"/>
    </source>
</evidence>
<feature type="compositionally biased region" description="Polar residues" evidence="2">
    <location>
        <begin position="57"/>
        <end position="70"/>
    </location>
</feature>
<protein>
    <submittedName>
        <fullName evidence="4">Pericentriolar material 1</fullName>
    </submittedName>
</protein>
<feature type="compositionally biased region" description="Polar residues" evidence="2">
    <location>
        <begin position="1596"/>
        <end position="1605"/>
    </location>
</feature>
<keyword evidence="1" id="KW-0175">Coiled coil</keyword>
<feature type="region of interest" description="Disordered" evidence="2">
    <location>
        <begin position="707"/>
        <end position="761"/>
    </location>
</feature>
<feature type="compositionally biased region" description="Low complexity" evidence="2">
    <location>
        <begin position="1067"/>
        <end position="1079"/>
    </location>
</feature>
<feature type="coiled-coil region" evidence="1">
    <location>
        <begin position="335"/>
        <end position="362"/>
    </location>
</feature>
<evidence type="ECO:0000256" key="2">
    <source>
        <dbReference type="SAM" id="MobiDB-lite"/>
    </source>
</evidence>
<feature type="compositionally biased region" description="Acidic residues" evidence="2">
    <location>
        <begin position="1576"/>
        <end position="1589"/>
    </location>
</feature>
<dbReference type="Pfam" id="PF15717">
    <property type="entry name" value="PCM1_C"/>
    <property type="match status" value="2"/>
</dbReference>
<feature type="domain" description="Pericentriolar material 1 protein C-terminal" evidence="3">
    <location>
        <begin position="1194"/>
        <end position="1293"/>
    </location>
</feature>
<feature type="region of interest" description="Disordered" evidence="2">
    <location>
        <begin position="274"/>
        <end position="295"/>
    </location>
</feature>
<feature type="compositionally biased region" description="Polar residues" evidence="2">
    <location>
        <begin position="1050"/>
        <end position="1066"/>
    </location>
</feature>
<dbReference type="PANTHER" id="PTHR14164:SF12">
    <property type="entry name" value="PERICENTRIOLAR MATERIAL 1 PROTEIN"/>
    <property type="match status" value="1"/>
</dbReference>
<feature type="compositionally biased region" description="Basic and acidic residues" evidence="2">
    <location>
        <begin position="1606"/>
        <end position="1621"/>
    </location>
</feature>
<name>A0A8C2D5P2_CYPCA</name>
<dbReference type="GO" id="GO:0036064">
    <property type="term" value="C:ciliary basal body"/>
    <property type="evidence" value="ECO:0007669"/>
    <property type="project" value="TreeGrafter"/>
</dbReference>
<feature type="region of interest" description="Disordered" evidence="2">
    <location>
        <begin position="1033"/>
        <end position="1165"/>
    </location>
</feature>
<dbReference type="GO" id="GO:0034451">
    <property type="term" value="C:centriolar satellite"/>
    <property type="evidence" value="ECO:0007669"/>
    <property type="project" value="TreeGrafter"/>
</dbReference>
<feature type="compositionally biased region" description="Basic and acidic residues" evidence="2">
    <location>
        <begin position="1529"/>
        <end position="1541"/>
    </location>
</feature>
<dbReference type="GO" id="GO:1905515">
    <property type="term" value="P:non-motile cilium assembly"/>
    <property type="evidence" value="ECO:0007669"/>
    <property type="project" value="TreeGrafter"/>
</dbReference>
<feature type="compositionally biased region" description="Low complexity" evidence="2">
    <location>
        <begin position="1034"/>
        <end position="1049"/>
    </location>
</feature>
<dbReference type="Ensembl" id="ENSCCRT00020023827.1">
    <property type="protein sequence ID" value="ENSCCRP00020021690.1"/>
    <property type="gene ID" value="ENSCCRG00020010138.1"/>
</dbReference>
<reference evidence="4" key="1">
    <citation type="submission" date="2025-08" db="UniProtKB">
        <authorList>
            <consortium name="Ensembl"/>
        </authorList>
    </citation>
    <scope>IDENTIFICATION</scope>
</reference>
<feature type="compositionally biased region" description="Polar residues" evidence="2">
    <location>
        <begin position="1624"/>
        <end position="1633"/>
    </location>
</feature>
<feature type="compositionally biased region" description="Basic and acidic residues" evidence="2">
    <location>
        <begin position="175"/>
        <end position="186"/>
    </location>
</feature>
<feature type="compositionally biased region" description="Polar residues" evidence="2">
    <location>
        <begin position="151"/>
        <end position="167"/>
    </location>
</feature>
<feature type="region of interest" description="Disordered" evidence="2">
    <location>
        <begin position="450"/>
        <end position="474"/>
    </location>
</feature>
<feature type="region of interest" description="Disordered" evidence="2">
    <location>
        <begin position="786"/>
        <end position="818"/>
    </location>
</feature>
<feature type="compositionally biased region" description="Polar residues" evidence="2">
    <location>
        <begin position="1664"/>
        <end position="1681"/>
    </location>
</feature>
<feature type="compositionally biased region" description="Basic and acidic residues" evidence="2">
    <location>
        <begin position="1643"/>
        <end position="1662"/>
    </location>
</feature>
<feature type="compositionally biased region" description="Basic and acidic residues" evidence="2">
    <location>
        <begin position="1147"/>
        <end position="1163"/>
    </location>
</feature>
<dbReference type="GO" id="GO:0034454">
    <property type="term" value="P:microtubule anchoring at centrosome"/>
    <property type="evidence" value="ECO:0007669"/>
    <property type="project" value="InterPro"/>
</dbReference>
<feature type="region of interest" description="Disordered" evidence="2">
    <location>
        <begin position="116"/>
        <end position="186"/>
    </location>
</feature>
<evidence type="ECO:0000259" key="3">
    <source>
        <dbReference type="Pfam" id="PF15717"/>
    </source>
</evidence>
<feature type="compositionally biased region" description="Polar residues" evidence="2">
    <location>
        <begin position="120"/>
        <end position="138"/>
    </location>
</feature>
<dbReference type="InterPro" id="IPR031446">
    <property type="entry name" value="PCM1_C"/>
</dbReference>
<accession>A0A8C2D5P2</accession>
<feature type="compositionally biased region" description="Basic and acidic residues" evidence="2">
    <location>
        <begin position="720"/>
        <end position="736"/>
    </location>
</feature>
<dbReference type="PANTHER" id="PTHR14164">
    <property type="entry name" value="PERICENTRIOLAR MATERIAL 1-RELATED"/>
    <property type="match status" value="1"/>
</dbReference>
<dbReference type="GO" id="GO:0071539">
    <property type="term" value="P:protein localization to centrosome"/>
    <property type="evidence" value="ECO:0007669"/>
    <property type="project" value="InterPro"/>
</dbReference>
<feature type="compositionally biased region" description="Acidic residues" evidence="2">
    <location>
        <begin position="749"/>
        <end position="761"/>
    </location>
</feature>
<feature type="compositionally biased region" description="Low complexity" evidence="2">
    <location>
        <begin position="457"/>
        <end position="474"/>
    </location>
</feature>
<feature type="region of interest" description="Disordered" evidence="2">
    <location>
        <begin position="1576"/>
        <end position="1708"/>
    </location>
</feature>
<feature type="region of interest" description="Disordered" evidence="2">
    <location>
        <begin position="1521"/>
        <end position="1560"/>
    </location>
</feature>
<organism evidence="4 5">
    <name type="scientific">Cyprinus carpio</name>
    <name type="common">Common carp</name>
    <dbReference type="NCBI Taxonomy" id="7962"/>
    <lineage>
        <taxon>Eukaryota</taxon>
        <taxon>Metazoa</taxon>
        <taxon>Chordata</taxon>
        <taxon>Craniata</taxon>
        <taxon>Vertebrata</taxon>
        <taxon>Euteleostomi</taxon>
        <taxon>Actinopterygii</taxon>
        <taxon>Neopterygii</taxon>
        <taxon>Teleostei</taxon>
        <taxon>Ostariophysi</taxon>
        <taxon>Cypriniformes</taxon>
        <taxon>Cyprinidae</taxon>
        <taxon>Cyprininae</taxon>
        <taxon>Cyprinus</taxon>
    </lineage>
</organism>
<evidence type="ECO:0000256" key="1">
    <source>
        <dbReference type="SAM" id="Coils"/>
    </source>
</evidence>
<evidence type="ECO:0000313" key="5">
    <source>
        <dbReference type="Proteomes" id="UP000694701"/>
    </source>
</evidence>
<proteinExistence type="predicted"/>
<feature type="domain" description="Pericentriolar material 1 protein C-terminal" evidence="3">
    <location>
        <begin position="1313"/>
        <end position="1741"/>
    </location>
</feature>
<feature type="coiled-coil region" evidence="1">
    <location>
        <begin position="625"/>
        <end position="652"/>
    </location>
</feature>
<sequence>MATGGTPFEDGTDEQELHNWTISNGSLDDRLNNMDWGVQQKKANRSSEKNRKKFSVMSESRLTNDISPESTPGAGRRRARTPHSFPHVKYSTQMSVPDQAELDRLRQVINFTDLDERSIGSDSQGRVTAANNQRQLSTEAKKPFNFLPIHLNTNKSKEPTASTSSTPGEPFSLDSAHHFTSEDEKAELSIDSSQVVSKLVQIREYIGKATSMRDDLVEKNDVPANVERLSLLITHLKEQEKSYLRFLQKMLARENEDDDEGAMVDSAVGSGSVAESTSLNLEPRSEASSATVSTHKGPSFALDHVVAIAWFHRLILVILSNDIFLSPFSQGRGLCGEQKEELENMRKQHDLLKKMLEQQEQLRALQGRQAALLAMQQSAEQAIAVMDDTVVTETTGSVSGRSITSELNDELNDLIQRFHNQLHDSQSQTVPDNRRQAECLSLSREVCRSRTTHNSRSQLPSSTPLTTASTSASTKLTKLQELQDKKQTMDKILQELQSLRDQTLNNSSCKPPLHTTSSPFSLEDLNCTFFQCSVFDVCFVTQCRKLKEVHKRLNELRELVQYYEQTSDMVVDTVNENVKEDDEETEDGSLFEAMFDSEQENHEPVTNIRYRIESLQYKNCVYTRAKLYEEKLKQQQQELKQLHEERQRLMEIQGKIQDLQWSCPDLQVLHTSALFYVQFTLWSEMRRHQMLREELRQRRKQLESLMAEQQRRNTLNDSSFRSDTHETQSYSRDERTVATWGGSTQCPLGDDDDYSSEGGAEEDFYYTSNPSIINCLFNSSSLKIHREINGSPSPHGSRGRPRQQPQNERGSSRRAKRQENLRWAADLSLSEGAAPAHWQEQVTHLQKQLNFSTTMCQTLLQDQQTLSYMLQALLTGPYGVLPNNVTSPQIPLIMHQLNQCYTQLAWQQNNVNRLKQVLNDLLRQQQNQSLSGQQQNQNVACDSASSSLFVNYPPVNTLSMPGLPNFSPFLTGFNFSPMFPSSAGDFQQNQAGSDQQHDPNISLKTEYMSFPPPLQRSPLNNAEKRFQSQPDTVANANNSSWLNSSLNRSGQRTTLTSDHPSQIKQNSPSSSPIPHTSTIRDLSYIPDSQESMSSLPDRADPTTVNKTFRAGRKAAAQASLASRDKTPNTKSRRRRASVDSDSVSSDSHFDQDRERSSQVKYKDLNQGLLDKLTQEKLDSKAKNSKPNDLSSGISDFSLFEALRETIYSEVATLISQNESRPHFLIELFHELQLLNTDYLRQRALYSLQDIVTRHLTEKSVADEQASSLGPAVWATGSQSELTPSESLATSDNLLLNSVMFLSLSVYFFPAPPGNTVIHLDKALARMREYERMKLRAEFNTDNPEHSPGAAAAAAASALTQVAGHSSTDAHCPQIDTQQLDRQIKAIMTEVIPFLKEHVGEVCSHQLLTSVRRMVLKLTQQNDESKEFVRFFHRQLGGILQDSLSKFVGRMLQDCGEDLLVEISEILFNELAFFRLMQDLDQNTSKNKLRTKRRSDHTSPKRSSHTEFYLFIFVIASLSDQDETEQGGTLHEKEEDKEKDAQSSEASEVEEEEGEGLPLSISLSKAETQALCNYGSGEDENEVEEMEEFEAGAVEVQTSLQASMDNTSEHRQVSPQETKSDIENSESSQCIITSESKDLVQPPEEGREEAKTGSGDEREKEDFTVSPSQETPQSSDTASPDTESPVMINTDEAGSGNTSQRSDEEDFVKVEDLPLQMSVLCEEELCKRISEEQQYENLTAEILHENKEELTGLVGNAQALKEPETTGAQSA</sequence>
<feature type="region of interest" description="Disordered" evidence="2">
    <location>
        <begin position="1"/>
        <end position="84"/>
    </location>
</feature>
<dbReference type="Proteomes" id="UP000694701">
    <property type="component" value="Unplaced"/>
</dbReference>
<dbReference type="InterPro" id="IPR024138">
    <property type="entry name" value="Pericentriolar_Pcm1"/>
</dbReference>